<reference evidence="2 3" key="1">
    <citation type="journal article" date="2018" name="Int. J. Syst. Evol. Microbiol.">
        <title>Bifidobacterium catulorum sp. nov., a novel taxon from the faeces of the baby common marmoset (Callithrix jacchus).</title>
        <authorList>
            <person name="Modesto M."/>
            <person name="Michelini S."/>
            <person name="Oki K."/>
            <person name="Biavati B."/>
            <person name="Watanabe K."/>
            <person name="Mattarelli P."/>
        </authorList>
    </citation>
    <scope>NUCLEOTIDE SEQUENCE [LARGE SCALE GENOMIC DNA]</scope>
    <source>
        <strain evidence="2 3">MRM 8.19</strain>
    </source>
</reference>
<keyword evidence="3" id="KW-1185">Reference proteome</keyword>
<evidence type="ECO:0000313" key="3">
    <source>
        <dbReference type="Proteomes" id="UP000245753"/>
    </source>
</evidence>
<feature type="compositionally biased region" description="Polar residues" evidence="1">
    <location>
        <begin position="149"/>
        <end position="159"/>
    </location>
</feature>
<dbReference type="AlphaFoldDB" id="A0A2U2MUK3"/>
<dbReference type="EMBL" id="QFFN01000003">
    <property type="protein sequence ID" value="PWG60482.1"/>
    <property type="molecule type" value="Genomic_DNA"/>
</dbReference>
<name>A0A2U2MUK3_9BIFI</name>
<sequence>MTKGEAAALLSLRNSHHGNAQWDDLQLDAFHAELRSDITADEAREALRRFYAADHEGRWCGSGDINAIVRRMRSEGRPTEAQIGRECEKRRLTASQSWEYRRRRMRGEAPDEAEKNVSPGRNIRQVETPDRHSNAARHRTGAPAPIGGTSLTTILKETR</sequence>
<evidence type="ECO:0000256" key="1">
    <source>
        <dbReference type="SAM" id="MobiDB-lite"/>
    </source>
</evidence>
<gene>
    <name evidence="2" type="ORF">DF200_02480</name>
</gene>
<organism evidence="2 3">
    <name type="scientific">Bifidobacterium catulorum</name>
    <dbReference type="NCBI Taxonomy" id="1630173"/>
    <lineage>
        <taxon>Bacteria</taxon>
        <taxon>Bacillati</taxon>
        <taxon>Actinomycetota</taxon>
        <taxon>Actinomycetes</taxon>
        <taxon>Bifidobacteriales</taxon>
        <taxon>Bifidobacteriaceae</taxon>
        <taxon>Bifidobacterium</taxon>
    </lineage>
</organism>
<comment type="caution">
    <text evidence="2">The sequence shown here is derived from an EMBL/GenBank/DDBJ whole genome shotgun (WGS) entry which is preliminary data.</text>
</comment>
<accession>A0A2U2MUK3</accession>
<evidence type="ECO:0000313" key="2">
    <source>
        <dbReference type="EMBL" id="PWG60482.1"/>
    </source>
</evidence>
<protein>
    <submittedName>
        <fullName evidence="2">Uncharacterized protein</fullName>
    </submittedName>
</protein>
<proteinExistence type="predicted"/>
<feature type="region of interest" description="Disordered" evidence="1">
    <location>
        <begin position="103"/>
        <end position="159"/>
    </location>
</feature>
<dbReference type="Proteomes" id="UP000245753">
    <property type="component" value="Unassembled WGS sequence"/>
</dbReference>
<feature type="compositionally biased region" description="Basic and acidic residues" evidence="1">
    <location>
        <begin position="106"/>
        <end position="115"/>
    </location>
</feature>